<accession>A0A291B940</accession>
<evidence type="ECO:0000313" key="17">
    <source>
        <dbReference type="Proteomes" id="UP000218160"/>
    </source>
</evidence>
<evidence type="ECO:0000256" key="10">
    <source>
        <dbReference type="ARBA" id="ARBA00023136"/>
    </source>
</evidence>
<keyword evidence="11 12" id="KW-0131">Cell cycle</keyword>
<sequence>MRCLYMTNFIALHKQQGGQAFRDLLNRPLGNMLTVLALAFSLALPTTLFMLVKNVMMMAEAWRVQNQLTVYMNQDASDSAIDSFYNKLSQWEGIDSAAFISPDEGLTQLKQIQGLDEAISLLDSNPLPSVIVVTATNDDVVLTRVLAAKLLAESLVEEVRFDSDWLQRMVAIKSLVLTLTLVFASLMLIGVFLIIGNTLRLQVLNQKAVIQVLKLVGATDSYIIRPYLYTGVWLALAGALVAWVVTLINGLLLNTVVTKLATLYNSSFCLYGLRMDESLILLMVTGFIGLFAARLAVSKYLREIEPI</sequence>
<feature type="transmembrane region" description="Helical" evidence="13">
    <location>
        <begin position="175"/>
        <end position="195"/>
    </location>
</feature>
<feature type="transmembrane region" description="Helical" evidence="13">
    <location>
        <begin position="278"/>
        <end position="297"/>
    </location>
</feature>
<keyword evidence="8 13" id="KW-0812">Transmembrane</keyword>
<evidence type="ECO:0000256" key="2">
    <source>
        <dbReference type="ARBA" id="ARBA00007379"/>
    </source>
</evidence>
<evidence type="ECO:0000256" key="4">
    <source>
        <dbReference type="ARBA" id="ARBA00021907"/>
    </source>
</evidence>
<keyword evidence="10 12" id="KW-0472">Membrane</keyword>
<evidence type="ECO:0000256" key="8">
    <source>
        <dbReference type="ARBA" id="ARBA00022692"/>
    </source>
</evidence>
<dbReference type="Gene3D" id="3.30.70.3040">
    <property type="match status" value="1"/>
</dbReference>
<dbReference type="GO" id="GO:0032153">
    <property type="term" value="C:cell division site"/>
    <property type="evidence" value="ECO:0007669"/>
    <property type="project" value="TreeGrafter"/>
</dbReference>
<dbReference type="InterPro" id="IPR003838">
    <property type="entry name" value="ABC3_permease_C"/>
</dbReference>
<reference evidence="17" key="1">
    <citation type="submission" date="2017-04" db="EMBL/GenBank/DDBJ databases">
        <title>Genome evolution of the luminous symbionts of deep sea anglerfish.</title>
        <authorList>
            <person name="Hendry T.A."/>
        </authorList>
    </citation>
    <scope>NUCLEOTIDE SEQUENCE [LARGE SCALE GENOMIC DNA]</scope>
</reference>
<comment type="similarity">
    <text evidence="2 12">Belongs to the ABC-4 integral membrane protein family. FtsX subfamily.</text>
</comment>
<dbReference type="InterPro" id="IPR004513">
    <property type="entry name" value="FtsX"/>
</dbReference>
<evidence type="ECO:0000256" key="3">
    <source>
        <dbReference type="ARBA" id="ARBA00011160"/>
    </source>
</evidence>
<proteinExistence type="inferred from homology"/>
<keyword evidence="6 12" id="KW-0997">Cell inner membrane</keyword>
<feature type="domain" description="ABC3 transporter permease C-terminal" evidence="14">
    <location>
        <begin position="182"/>
        <end position="299"/>
    </location>
</feature>
<comment type="function">
    <text evidence="12">Part of the ABC transporter FtsEX involved in cellular division.</text>
</comment>
<evidence type="ECO:0000256" key="11">
    <source>
        <dbReference type="ARBA" id="ARBA00023306"/>
    </source>
</evidence>
<feature type="domain" description="FtsX extracellular" evidence="15">
    <location>
        <begin position="67"/>
        <end position="159"/>
    </location>
</feature>
<evidence type="ECO:0000259" key="14">
    <source>
        <dbReference type="Pfam" id="PF02687"/>
    </source>
</evidence>
<dbReference type="PANTHER" id="PTHR47755:SF1">
    <property type="entry name" value="CELL DIVISION PROTEIN FTSX"/>
    <property type="match status" value="1"/>
</dbReference>
<dbReference type="GO" id="GO:0005886">
    <property type="term" value="C:plasma membrane"/>
    <property type="evidence" value="ECO:0007669"/>
    <property type="project" value="UniProtKB-SubCell"/>
</dbReference>
<dbReference type="AlphaFoldDB" id="A0A291B940"/>
<keyword evidence="5 12" id="KW-1003">Cell membrane</keyword>
<evidence type="ECO:0000256" key="12">
    <source>
        <dbReference type="PIRNR" id="PIRNR003097"/>
    </source>
</evidence>
<dbReference type="InterPro" id="IPR040690">
    <property type="entry name" value="FtsX_ECD"/>
</dbReference>
<dbReference type="GO" id="GO:0051301">
    <property type="term" value="P:cell division"/>
    <property type="evidence" value="ECO:0007669"/>
    <property type="project" value="UniProtKB-KW"/>
</dbReference>
<evidence type="ECO:0000259" key="15">
    <source>
        <dbReference type="Pfam" id="PF18075"/>
    </source>
</evidence>
<dbReference type="KEGG" id="elux:BTN50_0997"/>
<evidence type="ECO:0000256" key="5">
    <source>
        <dbReference type="ARBA" id="ARBA00022475"/>
    </source>
</evidence>
<feature type="transmembrane region" description="Helical" evidence="13">
    <location>
        <begin position="232"/>
        <end position="257"/>
    </location>
</feature>
<evidence type="ECO:0000256" key="6">
    <source>
        <dbReference type="ARBA" id="ARBA00022519"/>
    </source>
</evidence>
<feature type="transmembrane region" description="Helical" evidence="13">
    <location>
        <begin position="32"/>
        <end position="52"/>
    </location>
</feature>
<gene>
    <name evidence="16" type="ORF">BTN50_0997</name>
</gene>
<dbReference type="Pfam" id="PF02687">
    <property type="entry name" value="FtsX"/>
    <property type="match status" value="1"/>
</dbReference>
<evidence type="ECO:0000256" key="13">
    <source>
        <dbReference type="SAM" id="Phobius"/>
    </source>
</evidence>
<protein>
    <recommendedName>
        <fullName evidence="4 12">Cell division protein FtsX</fullName>
    </recommendedName>
</protein>
<name>A0A291B940_9GAMM</name>
<comment type="subunit">
    <text evidence="3">Forms a membrane-associated complex with FtsE.</text>
</comment>
<comment type="subcellular location">
    <subcellularLocation>
        <location evidence="1">Cell inner membrane</location>
        <topology evidence="1">Multi-pass membrane protein</topology>
    </subcellularLocation>
</comment>
<dbReference type="EMBL" id="CP020660">
    <property type="protein sequence ID" value="ATF09501.1"/>
    <property type="molecule type" value="Genomic_DNA"/>
</dbReference>
<dbReference type="PIRSF" id="PIRSF003097">
    <property type="entry name" value="FtsX"/>
    <property type="match status" value="1"/>
</dbReference>
<evidence type="ECO:0000256" key="7">
    <source>
        <dbReference type="ARBA" id="ARBA00022618"/>
    </source>
</evidence>
<organism evidence="16 17">
    <name type="scientific">Candidatus Enterovibrio altilux</name>
    <dbReference type="NCBI Taxonomy" id="1927128"/>
    <lineage>
        <taxon>Bacteria</taxon>
        <taxon>Pseudomonadati</taxon>
        <taxon>Pseudomonadota</taxon>
        <taxon>Gammaproteobacteria</taxon>
        <taxon>Vibrionales</taxon>
        <taxon>Vibrionaceae</taxon>
        <taxon>Enterovibrio</taxon>
    </lineage>
</organism>
<dbReference type="Pfam" id="PF18075">
    <property type="entry name" value="FtsX_ECD"/>
    <property type="match status" value="1"/>
</dbReference>
<keyword evidence="7 12" id="KW-0132">Cell division</keyword>
<dbReference type="Proteomes" id="UP000218160">
    <property type="component" value="Chromosome 1"/>
</dbReference>
<dbReference type="PANTHER" id="PTHR47755">
    <property type="entry name" value="CELL DIVISION PROTEIN FTSX"/>
    <property type="match status" value="1"/>
</dbReference>
<dbReference type="NCBIfam" id="TIGR00439">
    <property type="entry name" value="FtsX_Gneg"/>
    <property type="match status" value="1"/>
</dbReference>
<evidence type="ECO:0000313" key="16">
    <source>
        <dbReference type="EMBL" id="ATF09501.1"/>
    </source>
</evidence>
<keyword evidence="17" id="KW-1185">Reference proteome</keyword>
<evidence type="ECO:0000256" key="9">
    <source>
        <dbReference type="ARBA" id="ARBA00022989"/>
    </source>
</evidence>
<keyword evidence="9 13" id="KW-1133">Transmembrane helix</keyword>
<dbReference type="InterPro" id="IPR047590">
    <property type="entry name" value="FtsX_proteobact-type"/>
</dbReference>
<evidence type="ECO:0000256" key="1">
    <source>
        <dbReference type="ARBA" id="ARBA00004429"/>
    </source>
</evidence>